<name>A0A5W8C6R3_SALET</name>
<dbReference type="Pfam" id="PF06114">
    <property type="entry name" value="Peptidase_M78"/>
    <property type="match status" value="1"/>
</dbReference>
<accession>A0A5W8C6R3</accession>
<sequence length="145" mass="16752">MSMNDITSRAVNYSTIFNLKTLKRKKCLDQAFEKLSEYGITLNVVEDHVWTRATYDLTSGHYDPNTLTISVPNRTFELACRGDREALFVLFHELGHLVLGHRPLLHKSNNPPSQIEDAEWQADLFAEVVLRELGFYMDQLSFDFL</sequence>
<gene>
    <name evidence="2" type="ORF">DUQ21_09685</name>
</gene>
<proteinExistence type="predicted"/>
<comment type="caution">
    <text evidence="2">The sequence shown here is derived from an EMBL/GenBank/DDBJ whole genome shotgun (WGS) entry which is preliminary data.</text>
</comment>
<dbReference type="Gene3D" id="1.10.10.2910">
    <property type="match status" value="1"/>
</dbReference>
<dbReference type="InterPro" id="IPR010359">
    <property type="entry name" value="IrrE_HExxH"/>
</dbReference>
<dbReference type="AlphaFoldDB" id="A0A5W8C6R3"/>
<dbReference type="EMBL" id="AAHMXT010000005">
    <property type="protein sequence ID" value="EBY0288915.1"/>
    <property type="molecule type" value="Genomic_DNA"/>
</dbReference>
<protein>
    <submittedName>
        <fullName evidence="2">ImmA/IrrE family metallo-endopeptidase</fullName>
    </submittedName>
</protein>
<feature type="domain" description="IrrE N-terminal-like" evidence="1">
    <location>
        <begin position="85"/>
        <end position="126"/>
    </location>
</feature>
<organism evidence="2">
    <name type="scientific">Salmonella enterica subsp. enterica serovar Colindale</name>
    <dbReference type="NCBI Taxonomy" id="1967991"/>
    <lineage>
        <taxon>Bacteria</taxon>
        <taxon>Pseudomonadati</taxon>
        <taxon>Pseudomonadota</taxon>
        <taxon>Gammaproteobacteria</taxon>
        <taxon>Enterobacterales</taxon>
        <taxon>Enterobacteriaceae</taxon>
        <taxon>Salmonella</taxon>
    </lineage>
</organism>
<evidence type="ECO:0000259" key="1">
    <source>
        <dbReference type="Pfam" id="PF06114"/>
    </source>
</evidence>
<reference evidence="2" key="1">
    <citation type="submission" date="2018-07" db="EMBL/GenBank/DDBJ databases">
        <authorList>
            <person name="Ashton P.M."/>
            <person name="Dallman T."/>
            <person name="Nair S."/>
            <person name="De Pinna E."/>
            <person name="Peters T."/>
            <person name="Grant K."/>
        </authorList>
    </citation>
    <scope>NUCLEOTIDE SEQUENCE</scope>
    <source>
        <strain evidence="2">568390</strain>
    </source>
</reference>
<evidence type="ECO:0000313" key="2">
    <source>
        <dbReference type="EMBL" id="EBY0288915.1"/>
    </source>
</evidence>